<gene>
    <name evidence="2" type="ORF">BV056_00457</name>
</gene>
<proteinExistence type="predicted"/>
<accession>A0AB37B655</accession>
<dbReference type="EMBL" id="NEBD01000022">
    <property type="protein sequence ID" value="PRJ25441.1"/>
    <property type="molecule type" value="Genomic_DNA"/>
</dbReference>
<comment type="caution">
    <text evidence="2">The sequence shown here is derived from an EMBL/GenBank/DDBJ whole genome shotgun (WGS) entry which is preliminary data.</text>
</comment>
<feature type="transmembrane region" description="Helical" evidence="1">
    <location>
        <begin position="12"/>
        <end position="44"/>
    </location>
</feature>
<dbReference type="AlphaFoldDB" id="A0AB37B655"/>
<name>A0AB37B655_HAEIF</name>
<keyword evidence="1" id="KW-0812">Transmembrane</keyword>
<keyword evidence="1" id="KW-0472">Membrane</keyword>
<organism evidence="2">
    <name type="scientific">Haemophilus influenzae</name>
    <dbReference type="NCBI Taxonomy" id="727"/>
    <lineage>
        <taxon>Bacteria</taxon>
        <taxon>Pseudomonadati</taxon>
        <taxon>Pseudomonadota</taxon>
        <taxon>Gammaproteobacteria</taxon>
        <taxon>Pasteurellales</taxon>
        <taxon>Pasteurellaceae</taxon>
        <taxon>Haemophilus</taxon>
    </lineage>
</organism>
<reference evidence="2" key="1">
    <citation type="submission" date="2017-04" db="EMBL/GenBank/DDBJ databases">
        <title>Haemophilus influenzae in COPD genome sequencing project.</title>
        <authorList>
            <person name="Murphy T.F."/>
            <person name="Kong Y."/>
            <person name="Nadendla S."/>
            <person name="Tettelin H."/>
            <person name="Pettigrew M."/>
        </authorList>
    </citation>
    <scope>NUCLEOTIDE SEQUENCE [LARGE SCALE GENOMIC DNA]</scope>
    <source>
        <strain evidence="2">39P1H1</strain>
    </source>
</reference>
<evidence type="ECO:0000313" key="2">
    <source>
        <dbReference type="EMBL" id="PRJ25441.1"/>
    </source>
</evidence>
<feature type="transmembrane region" description="Helical" evidence="1">
    <location>
        <begin position="64"/>
        <end position="88"/>
    </location>
</feature>
<protein>
    <submittedName>
        <fullName evidence="2">Uncharacterized protein</fullName>
    </submittedName>
</protein>
<evidence type="ECO:0000256" key="1">
    <source>
        <dbReference type="SAM" id="Phobius"/>
    </source>
</evidence>
<keyword evidence="1" id="KW-1133">Transmembrane helix</keyword>
<sequence>MVLPFNVASPSVAVTVALFVTVSVAVKATLLPLIAPLLVTAVASTEVCPVEFNLPLLVISTSRFAFPSAFLISRLLPVTVVVTLSLAASTFNVLSSNSIPILVESLFEPSKTTFPPSVVAFKVKLDAPYFLNLILP</sequence>